<evidence type="ECO:0000259" key="1">
    <source>
        <dbReference type="PROSITE" id="PS51481"/>
    </source>
</evidence>
<dbReference type="eggNOG" id="COG2376">
    <property type="taxonomic scope" value="Bacteria"/>
</dbReference>
<gene>
    <name evidence="2" type="ORF">BUPH_00082</name>
</gene>
<dbReference type="PANTHER" id="PTHR28629:SF4">
    <property type="entry name" value="TRIOKINASE_FMN CYCLASE"/>
    <property type="match status" value="1"/>
</dbReference>
<dbReference type="PANTHER" id="PTHR28629">
    <property type="entry name" value="TRIOKINASE/FMN CYCLASE"/>
    <property type="match status" value="1"/>
</dbReference>
<sequence>MKGAQAMKKFINHVDDFLTESLAGFAAAHGDLVVLNQEPVFVRRKALNPGKVALISGGGSGHEPLHSGFVGYGMLDAACPGQVFTSPTPDQMMAAAKAVDTGAGTLFIVKNYSGDLMNFEMASEMSELPNAMVLINDDVAVENSSYTTGRRGVAGAVIVEKLVGSLAESGADLEQCKAFGDRINKHTASMGVAFSSCTVPAAGTLTFKIGDDEMEVGVGIHGEPGRRRTRFAAADAIAAELLTAIVADLKPADGSELLVLINGLGGTPLGELYLLFNSTRSWLQQRDLAIARVQVGSLTTSLEMAGASITLCVLDDEMKRHWDSRVHTPSLRWGM</sequence>
<dbReference type="PROSITE" id="PS51481">
    <property type="entry name" value="DHAK"/>
    <property type="match status" value="1"/>
</dbReference>
<dbReference type="GO" id="GO:0004371">
    <property type="term" value="F:glycerone kinase activity"/>
    <property type="evidence" value="ECO:0007669"/>
    <property type="project" value="InterPro"/>
</dbReference>
<proteinExistence type="predicted"/>
<feature type="domain" description="DhaK" evidence="1">
    <location>
        <begin position="13"/>
        <end position="333"/>
    </location>
</feature>
<dbReference type="InterPro" id="IPR050861">
    <property type="entry name" value="Dihydroxyacetone_Kinase"/>
</dbReference>
<dbReference type="Pfam" id="PF02733">
    <property type="entry name" value="Dak1"/>
    <property type="match status" value="1"/>
</dbReference>
<protein>
    <submittedName>
        <fullName evidence="2">Dihydroxyacetone kinase subunit DhaK</fullName>
    </submittedName>
</protein>
<accession>K0DUC4</accession>
<dbReference type="STRING" id="1229205.BUPH_00082"/>
<dbReference type="EMBL" id="CP003864">
    <property type="protein sequence ID" value="AFT89846.1"/>
    <property type="molecule type" value="Genomic_DNA"/>
</dbReference>
<dbReference type="AlphaFoldDB" id="K0DUC4"/>
<keyword evidence="2" id="KW-0418">Kinase</keyword>
<dbReference type="KEGG" id="bpx:BUPH_00082"/>
<dbReference type="GO" id="GO:0005829">
    <property type="term" value="C:cytosol"/>
    <property type="evidence" value="ECO:0007669"/>
    <property type="project" value="TreeGrafter"/>
</dbReference>
<dbReference type="InterPro" id="IPR012736">
    <property type="entry name" value="DhaK_1"/>
</dbReference>
<name>K0DUC4_9BURK</name>
<dbReference type="HOGENOM" id="CLU_017054_0_0_4"/>
<keyword evidence="2" id="KW-0808">Transferase</keyword>
<dbReference type="PATRIC" id="fig|1229205.11.peg.6487"/>
<evidence type="ECO:0000313" key="3">
    <source>
        <dbReference type="Proteomes" id="UP000010105"/>
    </source>
</evidence>
<evidence type="ECO:0000313" key="2">
    <source>
        <dbReference type="EMBL" id="AFT89846.1"/>
    </source>
</evidence>
<dbReference type="SUPFAM" id="SSF82549">
    <property type="entry name" value="DAK1/DegV-like"/>
    <property type="match status" value="1"/>
</dbReference>
<dbReference type="FunFam" id="3.40.50.10440:FF:000001">
    <property type="entry name" value="Dihydroxyacetone kinase, DhaK subunit"/>
    <property type="match status" value="1"/>
</dbReference>
<dbReference type="Proteomes" id="UP000010105">
    <property type="component" value="Chromosome 2"/>
</dbReference>
<dbReference type="GO" id="GO:0019563">
    <property type="term" value="P:glycerol catabolic process"/>
    <property type="evidence" value="ECO:0007669"/>
    <property type="project" value="TreeGrafter"/>
</dbReference>
<dbReference type="Gene3D" id="3.40.50.10440">
    <property type="entry name" value="Dihydroxyacetone kinase, domain 1"/>
    <property type="match status" value="1"/>
</dbReference>
<dbReference type="NCBIfam" id="TIGR02363">
    <property type="entry name" value="dhaK1"/>
    <property type="match status" value="1"/>
</dbReference>
<organism evidence="2 3">
    <name type="scientific">Paraburkholderia phenoliruptrix BR3459a</name>
    <dbReference type="NCBI Taxonomy" id="1229205"/>
    <lineage>
        <taxon>Bacteria</taxon>
        <taxon>Pseudomonadati</taxon>
        <taxon>Pseudomonadota</taxon>
        <taxon>Betaproteobacteria</taxon>
        <taxon>Burkholderiales</taxon>
        <taxon>Burkholderiaceae</taxon>
        <taxon>Paraburkholderia</taxon>
    </lineage>
</organism>
<dbReference type="Gene3D" id="3.30.1180.20">
    <property type="entry name" value="Dihydroxyacetone kinase, domain 2"/>
    <property type="match status" value="1"/>
</dbReference>
<reference evidence="2 3" key="1">
    <citation type="journal article" date="2012" name="J. Bacteriol.">
        <title>Complete Genome Sequence of Burkholderia phenoliruptrix BR3459a (CLA1), a Heat-Tolerant, Nitrogen-Fixing Symbiont of Mimosa flocculosa.</title>
        <authorList>
            <person name="de Oliveira Cunha C."/>
            <person name="Goda Zuleta L.F."/>
            <person name="Paula de Almeida L.G."/>
            <person name="Prioli Ciapina L."/>
            <person name="Lustrino Borges W."/>
            <person name="Pitard R.M."/>
            <person name="Baldani J.I."/>
            <person name="Straliotto R."/>
            <person name="de Faria S.M."/>
            <person name="Hungria M."/>
            <person name="Sousa Cavada B."/>
            <person name="Mercante F.M."/>
            <person name="Ribeiro de Vasconcelos A.T."/>
        </authorList>
    </citation>
    <scope>NUCLEOTIDE SEQUENCE [LARGE SCALE GENOMIC DNA]</scope>
    <source>
        <strain evidence="2 3">BR3459a</strain>
    </source>
</reference>
<dbReference type="InterPro" id="IPR004006">
    <property type="entry name" value="DhaK_dom"/>
</dbReference>